<accession>A0A8C3EQZ9</accession>
<reference evidence="13" key="3">
    <citation type="submission" date="2025-09" db="UniProtKB">
        <authorList>
            <consortium name="Ensembl"/>
        </authorList>
    </citation>
    <scope>IDENTIFICATION</scope>
</reference>
<evidence type="ECO:0000256" key="9">
    <source>
        <dbReference type="ARBA" id="ARBA00042075"/>
    </source>
</evidence>
<dbReference type="Gene3D" id="2.40.50.140">
    <property type="entry name" value="Nucleic acid-binding proteins"/>
    <property type="match status" value="1"/>
</dbReference>
<reference evidence="13" key="2">
    <citation type="submission" date="2025-08" db="UniProtKB">
        <authorList>
            <consortium name="Ensembl"/>
        </authorList>
    </citation>
    <scope>IDENTIFICATION</scope>
</reference>
<dbReference type="GO" id="GO:0070876">
    <property type="term" value="C:SOSS complex"/>
    <property type="evidence" value="ECO:0007669"/>
    <property type="project" value="TreeGrafter"/>
</dbReference>
<dbReference type="InterPro" id="IPR012340">
    <property type="entry name" value="NA-bd_OB-fold"/>
</dbReference>
<comment type="subcellular location">
    <subcellularLocation>
        <location evidence="1">Nucleus</location>
    </subcellularLocation>
</comment>
<evidence type="ECO:0000256" key="7">
    <source>
        <dbReference type="ARBA" id="ARBA00040784"/>
    </source>
</evidence>
<reference evidence="14" key="1">
    <citation type="submission" date="2019-10" db="EMBL/GenBank/DDBJ databases">
        <title>Corvus moneduloides (New Caledonian crow) genome, bCorMon1, primary haplotype.</title>
        <authorList>
            <person name="Rutz C."/>
            <person name="Fungtammasan C."/>
            <person name="Mountcastle J."/>
            <person name="Formenti G."/>
            <person name="Chow W."/>
            <person name="Howe K."/>
            <person name="Steele M.P."/>
            <person name="Fernandes J."/>
            <person name="Gilbert M.T.P."/>
            <person name="Fedrigo O."/>
            <person name="Jarvis E.D."/>
            <person name="Gemmell N."/>
        </authorList>
    </citation>
    <scope>NUCLEOTIDE SEQUENCE [LARGE SCALE GENOMIC DNA]</scope>
</reference>
<proteinExistence type="inferred from homology"/>
<evidence type="ECO:0000313" key="14">
    <source>
        <dbReference type="Proteomes" id="UP000694553"/>
    </source>
</evidence>
<evidence type="ECO:0000256" key="10">
    <source>
        <dbReference type="ARBA" id="ARBA00042145"/>
    </source>
</evidence>
<organism evidence="13 14">
    <name type="scientific">Corvus moneduloides</name>
    <name type="common">New Caledonian crow</name>
    <dbReference type="NCBI Taxonomy" id="1196302"/>
    <lineage>
        <taxon>Eukaryota</taxon>
        <taxon>Metazoa</taxon>
        <taxon>Chordata</taxon>
        <taxon>Craniata</taxon>
        <taxon>Vertebrata</taxon>
        <taxon>Euteleostomi</taxon>
        <taxon>Archelosauria</taxon>
        <taxon>Archosauria</taxon>
        <taxon>Dinosauria</taxon>
        <taxon>Saurischia</taxon>
        <taxon>Theropoda</taxon>
        <taxon>Coelurosauria</taxon>
        <taxon>Aves</taxon>
        <taxon>Neognathae</taxon>
        <taxon>Neoaves</taxon>
        <taxon>Telluraves</taxon>
        <taxon>Australaves</taxon>
        <taxon>Passeriformes</taxon>
        <taxon>Corvoidea</taxon>
        <taxon>Corvidae</taxon>
        <taxon>Corvus</taxon>
    </lineage>
</organism>
<dbReference type="GO" id="GO:0044818">
    <property type="term" value="P:mitotic G2/M transition checkpoint"/>
    <property type="evidence" value="ECO:0007669"/>
    <property type="project" value="TreeGrafter"/>
</dbReference>
<dbReference type="CDD" id="cd04491">
    <property type="entry name" value="SoSSB_OBF"/>
    <property type="match status" value="1"/>
</dbReference>
<protein>
    <recommendedName>
        <fullName evidence="7">SOSS complex subunit B2</fullName>
    </recommendedName>
    <alternativeName>
        <fullName evidence="8">Nucleic acid-binding protein 1</fullName>
    </alternativeName>
    <alternativeName>
        <fullName evidence="11">Oligonucleotide/oligosaccharide-binding fold-containing protein 2A</fullName>
    </alternativeName>
    <alternativeName>
        <fullName evidence="9">Sensor of single-strand DNA complex subunit B2</fullName>
    </alternativeName>
    <alternativeName>
        <fullName evidence="12">Sensor of ssDNA subunit B2</fullName>
    </alternativeName>
    <alternativeName>
        <fullName evidence="10">Single-stranded DNA-binding protein 2</fullName>
    </alternativeName>
</protein>
<dbReference type="FunFam" id="2.40.50.140:FF:000072">
    <property type="entry name" value="SOSS complex subunit B2"/>
    <property type="match status" value="1"/>
</dbReference>
<dbReference type="PANTHER" id="PTHR13356">
    <property type="entry name" value="OB FOLD NUCLEIC ACID BINDING PROTEIN-RELATED"/>
    <property type="match status" value="1"/>
</dbReference>
<dbReference type="Proteomes" id="UP000694553">
    <property type="component" value="Unassembled WGS sequence"/>
</dbReference>
<sequence>MSAASDTYFLIKDIKPGLKNLNVIFIVLEIGRVTKTKDGHEVRSCKVADKTGSITICVWDEIGGLIQPGDIIRLTKGYASLWKGCLTLYTGRGGELHKIGEFCMVYSEVPNYSEPNSEHIGQNKLAQGEQNNISASSGMGTCTFGPLGNGLQTGPEASGFPFTYNHGHIYAEIWRQYGFITVTSPSCNCFSMDSCARQDRNPASLLFFPLYNYPSKALALLTTRLSLLQPERRSCWEISRRWACRYSLGTACVGTAWPPLWLQPLLSGKSQLLPNSTGESPGCCLPQSPSHAPKEL</sequence>
<dbReference type="Ensembl" id="ENSCMUT00000025744.2">
    <property type="protein sequence ID" value="ENSCMUP00000023937.1"/>
    <property type="gene ID" value="ENSCMUG00000014675.2"/>
</dbReference>
<evidence type="ECO:0000256" key="3">
    <source>
        <dbReference type="ARBA" id="ARBA00023125"/>
    </source>
</evidence>
<keyword evidence="5" id="KW-0539">Nucleus</keyword>
<keyword evidence="2" id="KW-0227">DNA damage</keyword>
<evidence type="ECO:0000256" key="4">
    <source>
        <dbReference type="ARBA" id="ARBA00023204"/>
    </source>
</evidence>
<keyword evidence="14" id="KW-1185">Reference proteome</keyword>
<evidence type="ECO:0000256" key="8">
    <source>
        <dbReference type="ARBA" id="ARBA00041587"/>
    </source>
</evidence>
<gene>
    <name evidence="13" type="primary">NABP1</name>
</gene>
<dbReference type="PANTHER" id="PTHR13356:SF5">
    <property type="entry name" value="SOSS COMPLEX SUBUNIT B2"/>
    <property type="match status" value="1"/>
</dbReference>
<dbReference type="GO" id="GO:0003677">
    <property type="term" value="F:DNA binding"/>
    <property type="evidence" value="ECO:0007669"/>
    <property type="project" value="UniProtKB-KW"/>
</dbReference>
<keyword evidence="4" id="KW-0234">DNA repair</keyword>
<evidence type="ECO:0000256" key="1">
    <source>
        <dbReference type="ARBA" id="ARBA00004123"/>
    </source>
</evidence>
<evidence type="ECO:0000256" key="6">
    <source>
        <dbReference type="ARBA" id="ARBA00038153"/>
    </source>
</evidence>
<dbReference type="GO" id="GO:0010212">
    <property type="term" value="P:response to ionizing radiation"/>
    <property type="evidence" value="ECO:0007669"/>
    <property type="project" value="TreeGrafter"/>
</dbReference>
<evidence type="ECO:0000256" key="12">
    <source>
        <dbReference type="ARBA" id="ARBA00042566"/>
    </source>
</evidence>
<dbReference type="GO" id="GO:0000724">
    <property type="term" value="P:double-strand break repair via homologous recombination"/>
    <property type="evidence" value="ECO:0007669"/>
    <property type="project" value="TreeGrafter"/>
</dbReference>
<keyword evidence="3" id="KW-0238">DNA-binding</keyword>
<comment type="similarity">
    <text evidence="6">Belongs to the SOSS-B family. SOSS-B2 subfamily.</text>
</comment>
<dbReference type="AlphaFoldDB" id="A0A8C3EQZ9"/>
<evidence type="ECO:0000256" key="5">
    <source>
        <dbReference type="ARBA" id="ARBA00023242"/>
    </source>
</evidence>
<evidence type="ECO:0000256" key="11">
    <source>
        <dbReference type="ARBA" id="ARBA00042187"/>
    </source>
</evidence>
<name>A0A8C3EQZ9_CORMO</name>
<dbReference type="SUPFAM" id="SSF50249">
    <property type="entry name" value="Nucleic acid-binding proteins"/>
    <property type="match status" value="1"/>
</dbReference>
<dbReference type="GO" id="GO:0005694">
    <property type="term" value="C:chromosome"/>
    <property type="evidence" value="ECO:0007669"/>
    <property type="project" value="UniProtKB-ARBA"/>
</dbReference>
<evidence type="ECO:0000256" key="2">
    <source>
        <dbReference type="ARBA" id="ARBA00022763"/>
    </source>
</evidence>
<evidence type="ECO:0000313" key="13">
    <source>
        <dbReference type="Ensembl" id="ENSCMUP00000023937.1"/>
    </source>
</evidence>
<dbReference type="InterPro" id="IPR051231">
    <property type="entry name" value="SOSS-B"/>
</dbReference>